<reference evidence="3 4" key="3">
    <citation type="submission" date="2020-08" db="EMBL/GenBank/DDBJ databases">
        <title>Genomic Encyclopedia of Type Strains, Phase IV (KMG-IV): sequencing the most valuable type-strain genomes for metagenomic binning, comparative biology and taxonomic classification.</title>
        <authorList>
            <person name="Goeker M."/>
        </authorList>
    </citation>
    <scope>NUCLEOTIDE SEQUENCE [LARGE SCALE GENOMIC DNA]</scope>
    <source>
        <strain evidence="3 4">DSM 24105</strain>
    </source>
</reference>
<evidence type="ECO:0000313" key="2">
    <source>
        <dbReference type="EMBL" id="GLS43537.1"/>
    </source>
</evidence>
<dbReference type="InterPro" id="IPR016181">
    <property type="entry name" value="Acyl_CoA_acyltransferase"/>
</dbReference>
<evidence type="ECO:0000313" key="5">
    <source>
        <dbReference type="Proteomes" id="UP001156881"/>
    </source>
</evidence>
<dbReference type="SUPFAM" id="SSF55729">
    <property type="entry name" value="Acyl-CoA N-acyltransferases (Nat)"/>
    <property type="match status" value="1"/>
</dbReference>
<dbReference type="Pfam" id="PF13480">
    <property type="entry name" value="Acetyltransf_6"/>
    <property type="match status" value="1"/>
</dbReference>
<name>A0A7W6AFS0_9HYPH</name>
<dbReference type="AlphaFoldDB" id="A0A7W6AFS0"/>
<reference evidence="2" key="4">
    <citation type="submission" date="2023-01" db="EMBL/GenBank/DDBJ databases">
        <title>Draft genome sequence of Methylobacterium brachythecii strain NBRC 107710.</title>
        <authorList>
            <person name="Sun Q."/>
            <person name="Mori K."/>
        </authorList>
    </citation>
    <scope>NUCLEOTIDE SEQUENCE</scope>
    <source>
        <strain evidence="2">NBRC 107710</strain>
    </source>
</reference>
<protein>
    <submittedName>
        <fullName evidence="3">CelD/BcsL family acetyltransferase involved in cellulose biosynthesis</fullName>
    </submittedName>
</protein>
<dbReference type="EMBL" id="BSPG01000005">
    <property type="protein sequence ID" value="GLS43537.1"/>
    <property type="molecule type" value="Genomic_DNA"/>
</dbReference>
<keyword evidence="3" id="KW-0808">Transferase</keyword>
<dbReference type="InterPro" id="IPR038740">
    <property type="entry name" value="BioF2-like_GNAT_dom"/>
</dbReference>
<dbReference type="Proteomes" id="UP000517759">
    <property type="component" value="Unassembled WGS sequence"/>
</dbReference>
<evidence type="ECO:0000313" key="3">
    <source>
        <dbReference type="EMBL" id="MBB3900660.1"/>
    </source>
</evidence>
<dbReference type="EMBL" id="JACIDN010000001">
    <property type="protein sequence ID" value="MBB3900660.1"/>
    <property type="molecule type" value="Genomic_DNA"/>
</dbReference>
<keyword evidence="5" id="KW-1185">Reference proteome</keyword>
<evidence type="ECO:0000313" key="4">
    <source>
        <dbReference type="Proteomes" id="UP000517759"/>
    </source>
</evidence>
<reference evidence="2" key="1">
    <citation type="journal article" date="2014" name="Int. J. Syst. Evol. Microbiol.">
        <title>Complete genome of a new Firmicutes species belonging to the dominant human colonic microbiota ('Ruminococcus bicirculans') reveals two chromosomes and a selective capacity to utilize plant glucans.</title>
        <authorList>
            <consortium name="NISC Comparative Sequencing Program"/>
            <person name="Wegmann U."/>
            <person name="Louis P."/>
            <person name="Goesmann A."/>
            <person name="Henrissat B."/>
            <person name="Duncan S.H."/>
            <person name="Flint H.J."/>
        </authorList>
    </citation>
    <scope>NUCLEOTIDE SEQUENCE</scope>
    <source>
        <strain evidence="2">NBRC 107710</strain>
    </source>
</reference>
<feature type="domain" description="BioF2-like acetyltransferase" evidence="1">
    <location>
        <begin position="194"/>
        <end position="324"/>
    </location>
</feature>
<evidence type="ECO:0000259" key="1">
    <source>
        <dbReference type="Pfam" id="PF13480"/>
    </source>
</evidence>
<sequence length="390" mass="42142">MIARLRRRSSVIQSVKQSRLSVQVVDAAALGAEPAAWDDLVSRALEPHPYFSRHVIQAHLRAGLMRDDLSFVTVRDGSRINALLPFRTGLDITGFGSLVAQPVLSPFMPSSAPLVAADGFRDTLATFVDGLAEASRGRAWRWPLLTVSGPAGSGLLDTMREAGWVTSTVDGFERPVLDRRATHDAFLKDHPHKSRLKDLRRRQRRIAEAGQLDLVTATEGEALAAALEDFLALELSGWKGEAGTALASRPNTLALARALFADQPGPVGIRADSLTLDGRPLAVSLALVSGGTVSLLKTAYDERERALAPGLVLEAEIVRAFHETAFANRLDSATLAGSALESLYRERETVAEIIAVPPGGEARLSLERRVALARLEHKARAEAKRLLKRG</sequence>
<gene>
    <name evidence="2" type="ORF">GCM10007884_15220</name>
    <name evidence="3" type="ORF">GGR33_000140</name>
</gene>
<dbReference type="GO" id="GO:0016740">
    <property type="term" value="F:transferase activity"/>
    <property type="evidence" value="ECO:0007669"/>
    <property type="project" value="UniProtKB-KW"/>
</dbReference>
<organism evidence="3 4">
    <name type="scientific">Methylobacterium brachythecii</name>
    <dbReference type="NCBI Taxonomy" id="1176177"/>
    <lineage>
        <taxon>Bacteria</taxon>
        <taxon>Pseudomonadati</taxon>
        <taxon>Pseudomonadota</taxon>
        <taxon>Alphaproteobacteria</taxon>
        <taxon>Hyphomicrobiales</taxon>
        <taxon>Methylobacteriaceae</taxon>
        <taxon>Methylobacterium</taxon>
    </lineage>
</organism>
<proteinExistence type="predicted"/>
<comment type="caution">
    <text evidence="3">The sequence shown here is derived from an EMBL/GenBank/DDBJ whole genome shotgun (WGS) entry which is preliminary data.</text>
</comment>
<dbReference type="Proteomes" id="UP001156881">
    <property type="component" value="Unassembled WGS sequence"/>
</dbReference>
<reference evidence="5" key="2">
    <citation type="journal article" date="2019" name="Int. J. Syst. Evol. Microbiol.">
        <title>The Global Catalogue of Microorganisms (GCM) 10K type strain sequencing project: providing services to taxonomists for standard genome sequencing and annotation.</title>
        <authorList>
            <consortium name="The Broad Institute Genomics Platform"/>
            <consortium name="The Broad Institute Genome Sequencing Center for Infectious Disease"/>
            <person name="Wu L."/>
            <person name="Ma J."/>
        </authorList>
    </citation>
    <scope>NUCLEOTIDE SEQUENCE [LARGE SCALE GENOMIC DNA]</scope>
    <source>
        <strain evidence="5">NBRC 107710</strain>
    </source>
</reference>
<accession>A0A7W6AFS0</accession>